<dbReference type="EMBL" id="AHTH01000005">
    <property type="protein sequence ID" value="EHR42080.1"/>
    <property type="molecule type" value="Genomic_DNA"/>
</dbReference>
<proteinExistence type="predicted"/>
<reference evidence="2 3" key="1">
    <citation type="journal article" date="2012" name="J. Bacteriol.">
        <title>Genome Sequence of Extracellular-Protease-Producing Alishewanella jeotgali Isolated from Traditional Korean Fermented Seafood.</title>
        <authorList>
            <person name="Jung J."/>
            <person name="Chun J."/>
            <person name="Park W."/>
        </authorList>
    </citation>
    <scope>NUCLEOTIDE SEQUENCE [LARGE SCALE GENOMIC DNA]</scope>
    <source>
        <strain evidence="2 3">KCTC 22429</strain>
    </source>
</reference>
<evidence type="ECO:0000313" key="3">
    <source>
        <dbReference type="Proteomes" id="UP000012046"/>
    </source>
</evidence>
<dbReference type="STRING" id="1129374.AJE_02346"/>
<feature type="chain" id="PRO_5003592179" description="Polysaccharide biosynthesis protein" evidence="1">
    <location>
        <begin position="26"/>
        <end position="703"/>
    </location>
</feature>
<dbReference type="RefSeq" id="WP_008949490.1">
    <property type="nucleotide sequence ID" value="NZ_AHTH01000005.1"/>
</dbReference>
<organism evidence="2 3">
    <name type="scientific">Alishewanella jeotgali KCTC 22429</name>
    <dbReference type="NCBI Taxonomy" id="1129374"/>
    <lineage>
        <taxon>Bacteria</taxon>
        <taxon>Pseudomonadati</taxon>
        <taxon>Pseudomonadota</taxon>
        <taxon>Gammaproteobacteria</taxon>
        <taxon>Alteromonadales</taxon>
        <taxon>Alteromonadaceae</taxon>
        <taxon>Alishewanella</taxon>
    </lineage>
</organism>
<dbReference type="Proteomes" id="UP000012046">
    <property type="component" value="Unassembled WGS sequence"/>
</dbReference>
<dbReference type="eggNOG" id="COG4775">
    <property type="taxonomic scope" value="Bacteria"/>
</dbReference>
<dbReference type="Pfam" id="PF06082">
    <property type="entry name" value="YjbH"/>
    <property type="match status" value="1"/>
</dbReference>
<evidence type="ECO:0000256" key="1">
    <source>
        <dbReference type="SAM" id="SignalP"/>
    </source>
</evidence>
<accession>H3ZAW6</accession>
<dbReference type="PATRIC" id="fig|1129374.4.peg.475"/>
<evidence type="ECO:0008006" key="4">
    <source>
        <dbReference type="Google" id="ProtNLM"/>
    </source>
</evidence>
<comment type="caution">
    <text evidence="2">The sequence shown here is derived from an EMBL/GenBank/DDBJ whole genome shotgun (WGS) entry which is preliminary data.</text>
</comment>
<feature type="signal peptide" evidence="1">
    <location>
        <begin position="1"/>
        <end position="25"/>
    </location>
</feature>
<name>H3ZAW6_9ALTE</name>
<protein>
    <recommendedName>
        <fullName evidence="4">Polysaccharide biosynthesis protein</fullName>
    </recommendedName>
</protein>
<dbReference type="AlphaFoldDB" id="H3ZAW6"/>
<dbReference type="InterPro" id="IPR010344">
    <property type="entry name" value="YbjH"/>
</dbReference>
<sequence>MLKVKPAFKLSALALLCSPAAVAVANTSLAWQPDPAGASQAAHGGVGLIQTPTARMAPDGDVTLNYTDNEEYRLWSVSIQLFPWMEATARYTDVRTRLYSDSPGFSNDQTYKDKGLDVKFRLWQEGQYLPQVAVGLRDFGGTGLFESEFVTLSKQFGAVDFHLGMGWGYLGAAGNIKNPFCELRDSFCQRDSGFSGQGGKIEYKKFFRGPASVFGGVSYQTPWQPLVLKLEYDGNNYVQDFAGALQQDSRWNLGATYKWRDFTFDLNYQRGNTLGFGMHYAFNMHTASQIKIKPEKIAVPEDRATISPNVNFSTLTRNLFYNAGLLPKGIQMSEHEFIVHGVPIGYRDDEEATERAGRAIAAQLPETVKTIRIVEHSANMAMLEKVIDVDAFVEAVNANKLEATIRDTYVRQQPEPDSIAKVPLNDDRGFSTGLETFWIQSFGNPEYFYMYQGGVYLAGGYRFNNQFSVMGNLRLTLLENFDKFNFKVDALESNLPRVRTYVREYVTRSKFGMDNVFGHWQKEIAPSIFAQAYAGYLETMYGGVGGEILYRPVDSPFAVGFDLNYVRQRSYENDFGFFDYKTLTGHVNIYWQPSFLPDTRLTFNIGQFLAKDKGVNVDFAKRFDSGMIVGAYAAVTNVSSADYGEGSFTKGFYLSIPFDLFSVRPSKGRGQIPWIPIGRDGGQPLNRPVRLVDLTESRNTFFD</sequence>
<gene>
    <name evidence="2" type="ORF">AJE_02346</name>
</gene>
<keyword evidence="3" id="KW-1185">Reference proteome</keyword>
<keyword evidence="1" id="KW-0732">Signal</keyword>
<evidence type="ECO:0000313" key="2">
    <source>
        <dbReference type="EMBL" id="EHR42080.1"/>
    </source>
</evidence>